<sequence>MPKLITDELDALLNILPPPIRRPLCQQADLSELLEIVLDLGRPPEARFPHHEVILSPQEVSEADIDYVTINYPSD</sequence>
<reference evidence="1" key="1">
    <citation type="journal article" date="2014" name="Front. Microbiol.">
        <title>High frequency of phylogenetically diverse reductive dehalogenase-homologous genes in deep subseafloor sedimentary metagenomes.</title>
        <authorList>
            <person name="Kawai M."/>
            <person name="Futagami T."/>
            <person name="Toyoda A."/>
            <person name="Takaki Y."/>
            <person name="Nishi S."/>
            <person name="Hori S."/>
            <person name="Arai W."/>
            <person name="Tsubouchi T."/>
            <person name="Morono Y."/>
            <person name="Uchiyama I."/>
            <person name="Ito T."/>
            <person name="Fujiyama A."/>
            <person name="Inagaki F."/>
            <person name="Takami H."/>
        </authorList>
    </citation>
    <scope>NUCLEOTIDE SEQUENCE</scope>
    <source>
        <strain evidence="1">Expedition CK06-06</strain>
    </source>
</reference>
<dbReference type="PANTHER" id="PTHR20953">
    <property type="entry name" value="KINASE-RELATED"/>
    <property type="match status" value="1"/>
</dbReference>
<comment type="caution">
    <text evidence="1">The sequence shown here is derived from an EMBL/GenBank/DDBJ whole genome shotgun (WGS) entry which is preliminary data.</text>
</comment>
<name>X1NXP5_9ZZZZ</name>
<proteinExistence type="predicted"/>
<dbReference type="PANTHER" id="PTHR20953:SF3">
    <property type="entry name" value="P-LOOP CONTAINING NUCLEOSIDE TRIPHOSPHATE HYDROLASES SUPERFAMILY PROTEIN"/>
    <property type="match status" value="1"/>
</dbReference>
<evidence type="ECO:0000313" key="1">
    <source>
        <dbReference type="EMBL" id="GAI31545.1"/>
    </source>
</evidence>
<protein>
    <submittedName>
        <fullName evidence="1">Uncharacterized protein</fullName>
    </submittedName>
</protein>
<accession>X1NXP5</accession>
<organism evidence="1">
    <name type="scientific">marine sediment metagenome</name>
    <dbReference type="NCBI Taxonomy" id="412755"/>
    <lineage>
        <taxon>unclassified sequences</taxon>
        <taxon>metagenomes</taxon>
        <taxon>ecological metagenomes</taxon>
    </lineage>
</organism>
<dbReference type="AlphaFoldDB" id="X1NXP5"/>
<dbReference type="EMBL" id="BARV01019534">
    <property type="protein sequence ID" value="GAI31545.1"/>
    <property type="molecule type" value="Genomic_DNA"/>
</dbReference>
<gene>
    <name evidence="1" type="ORF">S06H3_32814</name>
</gene>